<feature type="transmembrane region" description="Helical" evidence="11">
    <location>
        <begin position="29"/>
        <end position="53"/>
    </location>
</feature>
<comment type="subcellular location">
    <subcellularLocation>
        <location evidence="1 11">Endoplasmic reticulum membrane</location>
        <topology evidence="1 11">Multi-pass membrane protein</topology>
    </subcellularLocation>
</comment>
<comment type="similarity">
    <text evidence="2 11">Belongs to the diacylglycerol acyltransferase family.</text>
</comment>
<keyword evidence="4 11" id="KW-0808">Transferase</keyword>
<evidence type="ECO:0000256" key="1">
    <source>
        <dbReference type="ARBA" id="ARBA00004477"/>
    </source>
</evidence>
<keyword evidence="6 11" id="KW-0256">Endoplasmic reticulum</keyword>
<dbReference type="InterPro" id="IPR007130">
    <property type="entry name" value="DAGAT"/>
</dbReference>
<evidence type="ECO:0000256" key="4">
    <source>
        <dbReference type="ARBA" id="ARBA00022679"/>
    </source>
</evidence>
<evidence type="ECO:0000313" key="12">
    <source>
        <dbReference type="EMBL" id="KAJ8971565.1"/>
    </source>
</evidence>
<evidence type="ECO:0000313" key="13">
    <source>
        <dbReference type="Proteomes" id="UP001162164"/>
    </source>
</evidence>
<dbReference type="EC" id="2.3.1.-" evidence="11"/>
<evidence type="ECO:0000256" key="10">
    <source>
        <dbReference type="ARBA" id="ARBA00023315"/>
    </source>
</evidence>
<evidence type="ECO:0000256" key="9">
    <source>
        <dbReference type="ARBA" id="ARBA00023136"/>
    </source>
</evidence>
<protein>
    <recommendedName>
        <fullName evidence="11">Acyltransferase</fullName>
        <ecNumber evidence="11">2.3.1.-</ecNumber>
    </recommendedName>
</protein>
<comment type="caution">
    <text evidence="12">The sequence shown here is derived from an EMBL/GenBank/DDBJ whole genome shotgun (WGS) entry which is preliminary data.</text>
</comment>
<keyword evidence="8" id="KW-0443">Lipid metabolism</keyword>
<evidence type="ECO:0000256" key="5">
    <source>
        <dbReference type="ARBA" id="ARBA00022692"/>
    </source>
</evidence>
<keyword evidence="7 11" id="KW-1133">Transmembrane helix</keyword>
<dbReference type="PANTHER" id="PTHR12317:SF79">
    <property type="entry name" value="ACYLTRANSFERASE"/>
    <property type="match status" value="1"/>
</dbReference>
<dbReference type="EMBL" id="JAPWTJ010001461">
    <property type="protein sequence ID" value="KAJ8971565.1"/>
    <property type="molecule type" value="Genomic_DNA"/>
</dbReference>
<evidence type="ECO:0000256" key="3">
    <source>
        <dbReference type="ARBA" id="ARBA00022516"/>
    </source>
</evidence>
<dbReference type="CDD" id="cd07987">
    <property type="entry name" value="LPLAT_MGAT-like"/>
    <property type="match status" value="1"/>
</dbReference>
<keyword evidence="3" id="KW-0444">Lipid biosynthesis</keyword>
<name>A0ABQ9J3D2_9CUCU</name>
<evidence type="ECO:0000256" key="6">
    <source>
        <dbReference type="ARBA" id="ARBA00022824"/>
    </source>
</evidence>
<evidence type="ECO:0000256" key="8">
    <source>
        <dbReference type="ARBA" id="ARBA00023098"/>
    </source>
</evidence>
<evidence type="ECO:0000256" key="11">
    <source>
        <dbReference type="RuleBase" id="RU367023"/>
    </source>
</evidence>
<evidence type="ECO:0000256" key="2">
    <source>
        <dbReference type="ARBA" id="ARBA00005420"/>
    </source>
</evidence>
<sequence length="345" mass="39800">MFEFQMELFGIKFAPLFIPLERRLQTLAAAAWLSIVLLGTLVGTCTAIFLIVYTKLRWVTIIYLVWIWFIDKDTPEVGGRKNKWIKSSPWWRYLRDYFPVQFRKLEGVVLDPKKNYLFCSFPHGMYPIGVFCSLAIDYRDGVKFFPHHTVYGVTLSIQFYVPFSRDIMLALGLISSSAKSIDYVLSRPGGGNVCVLVVGGAGEAFYCKPGVYKLNLKNRKGFVKLALRNGTPMVPVFSFGETDVYDQVEGPRLRRIQEKFKKWIGVVPIVLLGRGFFQYSFGLLPRRRPITTVVGEPIDVPKIEDPTKEVIDEYHNEFIEKLTELFEKEKYKYLEKPEETNLIIV</sequence>
<keyword evidence="9 11" id="KW-0472">Membrane</keyword>
<keyword evidence="13" id="KW-1185">Reference proteome</keyword>
<reference evidence="12" key="1">
    <citation type="journal article" date="2023" name="Insect Mol. Biol.">
        <title>Genome sequencing provides insights into the evolution of gene families encoding plant cell wall-degrading enzymes in longhorned beetles.</title>
        <authorList>
            <person name="Shin N.R."/>
            <person name="Okamura Y."/>
            <person name="Kirsch R."/>
            <person name="Pauchet Y."/>
        </authorList>
    </citation>
    <scope>NUCLEOTIDE SEQUENCE</scope>
    <source>
        <strain evidence="12">MMC_N1</strain>
    </source>
</reference>
<keyword evidence="10" id="KW-0012">Acyltransferase</keyword>
<evidence type="ECO:0000256" key="7">
    <source>
        <dbReference type="ARBA" id="ARBA00022989"/>
    </source>
</evidence>
<dbReference type="PANTHER" id="PTHR12317">
    <property type="entry name" value="DIACYLGLYCEROL O-ACYLTRANSFERASE"/>
    <property type="match status" value="1"/>
</dbReference>
<dbReference type="Pfam" id="PF03982">
    <property type="entry name" value="DAGAT"/>
    <property type="match status" value="1"/>
</dbReference>
<gene>
    <name evidence="12" type="ORF">NQ317_004119</name>
</gene>
<proteinExistence type="inferred from homology"/>
<dbReference type="Proteomes" id="UP001162164">
    <property type="component" value="Unassembled WGS sequence"/>
</dbReference>
<accession>A0ABQ9J3D2</accession>
<feature type="transmembrane region" description="Helical" evidence="11">
    <location>
        <begin position="263"/>
        <end position="281"/>
    </location>
</feature>
<organism evidence="12 13">
    <name type="scientific">Molorchus minor</name>
    <dbReference type="NCBI Taxonomy" id="1323400"/>
    <lineage>
        <taxon>Eukaryota</taxon>
        <taxon>Metazoa</taxon>
        <taxon>Ecdysozoa</taxon>
        <taxon>Arthropoda</taxon>
        <taxon>Hexapoda</taxon>
        <taxon>Insecta</taxon>
        <taxon>Pterygota</taxon>
        <taxon>Neoptera</taxon>
        <taxon>Endopterygota</taxon>
        <taxon>Coleoptera</taxon>
        <taxon>Polyphaga</taxon>
        <taxon>Cucujiformia</taxon>
        <taxon>Chrysomeloidea</taxon>
        <taxon>Cerambycidae</taxon>
        <taxon>Lamiinae</taxon>
        <taxon>Monochamini</taxon>
        <taxon>Molorchus</taxon>
    </lineage>
</organism>
<dbReference type="SUPFAM" id="SSF69593">
    <property type="entry name" value="Glycerol-3-phosphate (1)-acyltransferase"/>
    <property type="match status" value="1"/>
</dbReference>
<keyword evidence="5 11" id="KW-0812">Transmembrane</keyword>